<name>A0A5B6WXW8_9ROSI</name>
<keyword evidence="3" id="KW-1185">Reference proteome</keyword>
<feature type="region of interest" description="Disordered" evidence="1">
    <location>
        <begin position="17"/>
        <end position="59"/>
    </location>
</feature>
<organism evidence="2 3">
    <name type="scientific">Gossypium australe</name>
    <dbReference type="NCBI Taxonomy" id="47621"/>
    <lineage>
        <taxon>Eukaryota</taxon>
        <taxon>Viridiplantae</taxon>
        <taxon>Streptophyta</taxon>
        <taxon>Embryophyta</taxon>
        <taxon>Tracheophyta</taxon>
        <taxon>Spermatophyta</taxon>
        <taxon>Magnoliopsida</taxon>
        <taxon>eudicotyledons</taxon>
        <taxon>Gunneridae</taxon>
        <taxon>Pentapetalae</taxon>
        <taxon>rosids</taxon>
        <taxon>malvids</taxon>
        <taxon>Malvales</taxon>
        <taxon>Malvaceae</taxon>
        <taxon>Malvoideae</taxon>
        <taxon>Gossypium</taxon>
    </lineage>
</organism>
<dbReference type="EMBL" id="SMMG02000001">
    <property type="protein sequence ID" value="KAA3486811.1"/>
    <property type="molecule type" value="Genomic_DNA"/>
</dbReference>
<reference evidence="3" key="1">
    <citation type="journal article" date="2019" name="Plant Biotechnol. J.">
        <title>Genome sequencing of the Australian wild diploid species Gossypium australe highlights disease resistance and delayed gland morphogenesis.</title>
        <authorList>
            <person name="Cai Y."/>
            <person name="Cai X."/>
            <person name="Wang Q."/>
            <person name="Wang P."/>
            <person name="Zhang Y."/>
            <person name="Cai C."/>
            <person name="Xu Y."/>
            <person name="Wang K."/>
            <person name="Zhou Z."/>
            <person name="Wang C."/>
            <person name="Geng S."/>
            <person name="Li B."/>
            <person name="Dong Q."/>
            <person name="Hou Y."/>
            <person name="Wang H."/>
            <person name="Ai P."/>
            <person name="Liu Z."/>
            <person name="Yi F."/>
            <person name="Sun M."/>
            <person name="An G."/>
            <person name="Cheng J."/>
            <person name="Zhang Y."/>
            <person name="Shi Q."/>
            <person name="Xie Y."/>
            <person name="Shi X."/>
            <person name="Chang Y."/>
            <person name="Huang F."/>
            <person name="Chen Y."/>
            <person name="Hong S."/>
            <person name="Mi L."/>
            <person name="Sun Q."/>
            <person name="Zhang L."/>
            <person name="Zhou B."/>
            <person name="Peng R."/>
            <person name="Zhang X."/>
            <person name="Liu F."/>
        </authorList>
    </citation>
    <scope>NUCLEOTIDE SEQUENCE [LARGE SCALE GENOMIC DNA]</scope>
    <source>
        <strain evidence="3">cv. PA1801</strain>
    </source>
</reference>
<dbReference type="Proteomes" id="UP000325315">
    <property type="component" value="Unassembled WGS sequence"/>
</dbReference>
<evidence type="ECO:0000313" key="2">
    <source>
        <dbReference type="EMBL" id="KAA3486811.1"/>
    </source>
</evidence>
<feature type="compositionally biased region" description="Acidic residues" evidence="1">
    <location>
        <begin position="36"/>
        <end position="46"/>
    </location>
</feature>
<evidence type="ECO:0000313" key="3">
    <source>
        <dbReference type="Proteomes" id="UP000325315"/>
    </source>
</evidence>
<comment type="caution">
    <text evidence="2">The sequence shown here is derived from an EMBL/GenBank/DDBJ whole genome shotgun (WGS) entry which is preliminary data.</text>
</comment>
<gene>
    <name evidence="2" type="ORF">EPI10_030684</name>
</gene>
<accession>A0A5B6WXW8</accession>
<proteinExistence type="predicted"/>
<dbReference type="AlphaFoldDB" id="A0A5B6WXW8"/>
<sequence>MSQLMIMMGDIKRQIGTCIPSNTENNPRSEGKEEILEAEDELESDEQIALVAEPEKKDT</sequence>
<protein>
    <submittedName>
        <fullName evidence="2">Acidic leucine-rich nuclear phosphoprotein 32 family member B-like</fullName>
    </submittedName>
</protein>
<evidence type="ECO:0000256" key="1">
    <source>
        <dbReference type="SAM" id="MobiDB-lite"/>
    </source>
</evidence>